<dbReference type="Pfam" id="PF18029">
    <property type="entry name" value="Glyoxalase_6"/>
    <property type="match status" value="1"/>
</dbReference>
<dbReference type="SUPFAM" id="SSF54593">
    <property type="entry name" value="Glyoxalase/Bleomycin resistance protein/Dihydroxybiphenyl dioxygenase"/>
    <property type="match status" value="1"/>
</dbReference>
<sequence>MRTQIAFDCGDPHAQAEFWAQVYGRSVDDHSAFVDQLVADGRLPAEERIQINGRSAFRDVATSTDPTGTEPRLYFQKVPEGKTAKNRCHIDVHVEEDQKLAEVDRLIALGAEHYDTTADRGPTTYVMRDPEGNEFCIH</sequence>
<dbReference type="Proteomes" id="UP000308760">
    <property type="component" value="Unassembled WGS sequence"/>
</dbReference>
<evidence type="ECO:0000259" key="1">
    <source>
        <dbReference type="Pfam" id="PF18029"/>
    </source>
</evidence>
<evidence type="ECO:0000313" key="3">
    <source>
        <dbReference type="Proteomes" id="UP000308760"/>
    </source>
</evidence>
<accession>A0A4S8QGG7</accession>
<gene>
    <name evidence="2" type="ORF">FAB82_01065</name>
</gene>
<name>A0A4S8QGG7_9ACTN</name>
<comment type="caution">
    <text evidence="2">The sequence shown here is derived from an EMBL/GenBank/DDBJ whole genome shotgun (WGS) entry which is preliminary data.</text>
</comment>
<dbReference type="AlphaFoldDB" id="A0A4S8QGG7"/>
<protein>
    <recommendedName>
        <fullName evidence="1">Glyoxalase-like domain-containing protein</fullName>
    </recommendedName>
</protein>
<organism evidence="2 3">
    <name type="scientific">Glycomyces buryatensis</name>
    <dbReference type="NCBI Taxonomy" id="2570927"/>
    <lineage>
        <taxon>Bacteria</taxon>
        <taxon>Bacillati</taxon>
        <taxon>Actinomycetota</taxon>
        <taxon>Actinomycetes</taxon>
        <taxon>Glycomycetales</taxon>
        <taxon>Glycomycetaceae</taxon>
        <taxon>Glycomyces</taxon>
    </lineage>
</organism>
<dbReference type="EMBL" id="STGY01000003">
    <property type="protein sequence ID" value="THV43480.1"/>
    <property type="molecule type" value="Genomic_DNA"/>
</dbReference>
<dbReference type="PANTHER" id="PTHR35908">
    <property type="entry name" value="HYPOTHETICAL FUSION PROTEIN"/>
    <property type="match status" value="1"/>
</dbReference>
<reference evidence="2 3" key="2">
    <citation type="submission" date="2019-05" db="EMBL/GenBank/DDBJ databases">
        <title>Glycomyces buryatensis sp. nov.</title>
        <authorList>
            <person name="Nikitina E."/>
        </authorList>
    </citation>
    <scope>NUCLEOTIDE SEQUENCE [LARGE SCALE GENOMIC DNA]</scope>
    <source>
        <strain evidence="2 3">18</strain>
    </source>
</reference>
<dbReference type="InterPro" id="IPR041581">
    <property type="entry name" value="Glyoxalase_6"/>
</dbReference>
<dbReference type="InterPro" id="IPR029068">
    <property type="entry name" value="Glyas_Bleomycin-R_OHBP_Dase"/>
</dbReference>
<feature type="domain" description="Glyoxalase-like" evidence="1">
    <location>
        <begin position="4"/>
        <end position="137"/>
    </location>
</feature>
<keyword evidence="3" id="KW-1185">Reference proteome</keyword>
<proteinExistence type="predicted"/>
<reference evidence="3" key="1">
    <citation type="submission" date="2019-04" db="EMBL/GenBank/DDBJ databases">
        <title>Nocardioides xinjiangensis sp. nov.</title>
        <authorList>
            <person name="Liu S."/>
        </authorList>
    </citation>
    <scope>NUCLEOTIDE SEQUENCE [LARGE SCALE GENOMIC DNA]</scope>
    <source>
        <strain evidence="3">18</strain>
    </source>
</reference>
<dbReference type="RefSeq" id="WP_136532689.1">
    <property type="nucleotide sequence ID" value="NZ_STGY01000003.1"/>
</dbReference>
<dbReference type="Gene3D" id="3.10.180.10">
    <property type="entry name" value="2,3-Dihydroxybiphenyl 1,2-Dioxygenase, domain 1"/>
    <property type="match status" value="1"/>
</dbReference>
<dbReference type="OrthoDB" id="3295209at2"/>
<evidence type="ECO:0000313" key="2">
    <source>
        <dbReference type="EMBL" id="THV43480.1"/>
    </source>
</evidence>
<dbReference type="PANTHER" id="PTHR35908:SF1">
    <property type="entry name" value="CONSERVED PROTEIN"/>
    <property type="match status" value="1"/>
</dbReference>